<dbReference type="PROSITE" id="PS00189">
    <property type="entry name" value="LIPOYL"/>
    <property type="match status" value="1"/>
</dbReference>
<dbReference type="SUPFAM" id="SSF51230">
    <property type="entry name" value="Single hybrid motif"/>
    <property type="match status" value="1"/>
</dbReference>
<keyword evidence="2" id="KW-0450">Lipoyl</keyword>
<dbReference type="GO" id="GO:0009249">
    <property type="term" value="P:protein lipoylation"/>
    <property type="evidence" value="ECO:0007669"/>
    <property type="project" value="TreeGrafter"/>
</dbReference>
<dbReference type="GO" id="GO:0019464">
    <property type="term" value="P:glycine decarboxylation via glycine cleavage system"/>
    <property type="evidence" value="ECO:0007669"/>
    <property type="project" value="InterPro"/>
</dbReference>
<dbReference type="NCBIfam" id="TIGR00527">
    <property type="entry name" value="gcvH"/>
    <property type="match status" value="1"/>
</dbReference>
<dbReference type="NCBIfam" id="NF002270">
    <property type="entry name" value="PRK01202.1"/>
    <property type="match status" value="1"/>
</dbReference>
<evidence type="ECO:0000259" key="3">
    <source>
        <dbReference type="PROSITE" id="PS50968"/>
    </source>
</evidence>
<dbReference type="InterPro" id="IPR003016">
    <property type="entry name" value="2-oxoA_DH_lipoyl-BS"/>
</dbReference>
<dbReference type="InterPro" id="IPR002930">
    <property type="entry name" value="GCV_H"/>
</dbReference>
<dbReference type="EMBL" id="VSSQ01000029">
    <property type="protein sequence ID" value="MPL65819.1"/>
    <property type="molecule type" value="Genomic_DNA"/>
</dbReference>
<dbReference type="Gene3D" id="2.40.50.100">
    <property type="match status" value="1"/>
</dbReference>
<dbReference type="InterPro" id="IPR011053">
    <property type="entry name" value="Single_hybrid_motif"/>
</dbReference>
<feature type="domain" description="Lipoyl-binding" evidence="3">
    <location>
        <begin position="22"/>
        <end position="104"/>
    </location>
</feature>
<comment type="caution">
    <text evidence="4">The sequence shown here is derived from an EMBL/GenBank/DDBJ whole genome shotgun (WGS) entry which is preliminary data.</text>
</comment>
<evidence type="ECO:0000256" key="2">
    <source>
        <dbReference type="ARBA" id="ARBA00022823"/>
    </source>
</evidence>
<dbReference type="CDD" id="cd06848">
    <property type="entry name" value="GCS_H"/>
    <property type="match status" value="1"/>
</dbReference>
<dbReference type="Pfam" id="PF01597">
    <property type="entry name" value="GCV_H"/>
    <property type="match status" value="1"/>
</dbReference>
<comment type="similarity">
    <text evidence="1">Belongs to the GcvH family.</text>
</comment>
<dbReference type="InterPro" id="IPR017453">
    <property type="entry name" value="GCV_H_sub"/>
</dbReference>
<dbReference type="GO" id="GO:0005960">
    <property type="term" value="C:glycine cleavage complex"/>
    <property type="evidence" value="ECO:0007669"/>
    <property type="project" value="InterPro"/>
</dbReference>
<dbReference type="InterPro" id="IPR033753">
    <property type="entry name" value="GCV_H/Fam206"/>
</dbReference>
<protein>
    <submittedName>
        <fullName evidence="4">Glycine cleavage system H protein</fullName>
    </submittedName>
</protein>
<evidence type="ECO:0000313" key="4">
    <source>
        <dbReference type="EMBL" id="MPL65819.1"/>
    </source>
</evidence>
<sequence>MNIPQELKYSKDHEWVKVEGNRVTIGITDYAQQQLGDVVFVELPEVGADLTVGGGFSVVESVKAVSDVYAPISGKVIEVNEALVDAPETVNQEPYDGGWIAVVEVADSSELNELLSSDDYEKLLAEEGDH</sequence>
<organism evidence="4">
    <name type="scientific">bioreactor metagenome</name>
    <dbReference type="NCBI Taxonomy" id="1076179"/>
    <lineage>
        <taxon>unclassified sequences</taxon>
        <taxon>metagenomes</taxon>
        <taxon>ecological metagenomes</taxon>
    </lineage>
</organism>
<dbReference type="GO" id="GO:0005829">
    <property type="term" value="C:cytosol"/>
    <property type="evidence" value="ECO:0007669"/>
    <property type="project" value="TreeGrafter"/>
</dbReference>
<proteinExistence type="inferred from homology"/>
<gene>
    <name evidence="4" type="primary">gcvH_5</name>
    <name evidence="4" type="ORF">SDC9_11483</name>
</gene>
<accession>A0A644TGJ0</accession>
<dbReference type="PANTHER" id="PTHR11715:SF3">
    <property type="entry name" value="GLYCINE CLEAVAGE SYSTEM H PROTEIN-RELATED"/>
    <property type="match status" value="1"/>
</dbReference>
<dbReference type="AlphaFoldDB" id="A0A644TGJ0"/>
<dbReference type="PROSITE" id="PS50968">
    <property type="entry name" value="BIOTINYL_LIPOYL"/>
    <property type="match status" value="1"/>
</dbReference>
<dbReference type="InterPro" id="IPR000089">
    <property type="entry name" value="Biotin_lipoyl"/>
</dbReference>
<name>A0A644TGJ0_9ZZZZ</name>
<dbReference type="HAMAP" id="MF_00272">
    <property type="entry name" value="GcvH"/>
    <property type="match status" value="1"/>
</dbReference>
<evidence type="ECO:0000256" key="1">
    <source>
        <dbReference type="ARBA" id="ARBA00009249"/>
    </source>
</evidence>
<dbReference type="PANTHER" id="PTHR11715">
    <property type="entry name" value="GLYCINE CLEAVAGE SYSTEM H PROTEIN"/>
    <property type="match status" value="1"/>
</dbReference>
<reference evidence="4" key="1">
    <citation type="submission" date="2019-08" db="EMBL/GenBank/DDBJ databases">
        <authorList>
            <person name="Kucharzyk K."/>
            <person name="Murdoch R.W."/>
            <person name="Higgins S."/>
            <person name="Loffler F."/>
        </authorList>
    </citation>
    <scope>NUCLEOTIDE SEQUENCE</scope>
</reference>